<reference evidence="1 2" key="1">
    <citation type="submission" date="2015-12" db="EMBL/GenBank/DDBJ databases">
        <title>Draft genome sequence of Moniliophthora roreri, the causal agent of frosty pod rot of cacao.</title>
        <authorList>
            <person name="Aime M.C."/>
            <person name="Diaz-Valderrama J.R."/>
            <person name="Kijpornyongpan T."/>
            <person name="Phillips-Mora W."/>
        </authorList>
    </citation>
    <scope>NUCLEOTIDE SEQUENCE [LARGE SCALE GENOMIC DNA]</scope>
    <source>
        <strain evidence="1 2">MCA 2952</strain>
    </source>
</reference>
<evidence type="ECO:0000313" key="2">
    <source>
        <dbReference type="Proteomes" id="UP000054988"/>
    </source>
</evidence>
<dbReference type="AlphaFoldDB" id="A0A0W0FK58"/>
<accession>A0A0W0FK58</accession>
<dbReference type="Proteomes" id="UP000054988">
    <property type="component" value="Unassembled WGS sequence"/>
</dbReference>
<comment type="caution">
    <text evidence="1">The sequence shown here is derived from an EMBL/GenBank/DDBJ whole genome shotgun (WGS) entry which is preliminary data.</text>
</comment>
<gene>
    <name evidence="1" type="ORF">WG66_10712</name>
</gene>
<protein>
    <submittedName>
        <fullName evidence="1">Uncharacterized protein</fullName>
    </submittedName>
</protein>
<organism evidence="1 2">
    <name type="scientific">Moniliophthora roreri</name>
    <name type="common">Frosty pod rot fungus</name>
    <name type="synonym">Monilia roreri</name>
    <dbReference type="NCBI Taxonomy" id="221103"/>
    <lineage>
        <taxon>Eukaryota</taxon>
        <taxon>Fungi</taxon>
        <taxon>Dikarya</taxon>
        <taxon>Basidiomycota</taxon>
        <taxon>Agaricomycotina</taxon>
        <taxon>Agaricomycetes</taxon>
        <taxon>Agaricomycetidae</taxon>
        <taxon>Agaricales</taxon>
        <taxon>Marasmiineae</taxon>
        <taxon>Marasmiaceae</taxon>
        <taxon>Moniliophthora</taxon>
    </lineage>
</organism>
<evidence type="ECO:0000313" key="1">
    <source>
        <dbReference type="EMBL" id="KTB36711.1"/>
    </source>
</evidence>
<name>A0A0W0FK58_MONRR</name>
<proteinExistence type="predicted"/>
<sequence length="41" mass="4516">MKVLLRECYSSVNPIFSILGLHGPHEIRTIQIGIGGSRIPL</sequence>
<dbReference type="EMBL" id="LATX01001887">
    <property type="protein sequence ID" value="KTB36711.1"/>
    <property type="molecule type" value="Genomic_DNA"/>
</dbReference>